<evidence type="ECO:0000313" key="3">
    <source>
        <dbReference type="EMBL" id="KAB1223539.1"/>
    </source>
</evidence>
<dbReference type="OrthoDB" id="185373at2759"/>
<dbReference type="GO" id="GO:0003723">
    <property type="term" value="F:RNA binding"/>
    <property type="evidence" value="ECO:0007669"/>
    <property type="project" value="InterPro"/>
</dbReference>
<evidence type="ECO:0000313" key="4">
    <source>
        <dbReference type="Proteomes" id="UP000516437"/>
    </source>
</evidence>
<name>A0A6A1WE41_9ROSI</name>
<dbReference type="NCBIfam" id="TIGR00756">
    <property type="entry name" value="PPR"/>
    <property type="match status" value="1"/>
</dbReference>
<evidence type="ECO:0000256" key="1">
    <source>
        <dbReference type="ARBA" id="ARBA00022737"/>
    </source>
</evidence>
<keyword evidence="1" id="KW-0677">Repeat</keyword>
<gene>
    <name evidence="3" type="ORF">CJ030_MR2G011236</name>
</gene>
<dbReference type="PROSITE" id="PS51375">
    <property type="entry name" value="PPR"/>
    <property type="match status" value="1"/>
</dbReference>
<dbReference type="Gene3D" id="1.25.40.10">
    <property type="entry name" value="Tetratricopeptide repeat domain"/>
    <property type="match status" value="1"/>
</dbReference>
<dbReference type="InterPro" id="IPR046960">
    <property type="entry name" value="PPR_At4g14850-like_plant"/>
</dbReference>
<dbReference type="InterPro" id="IPR002885">
    <property type="entry name" value="PPR_rpt"/>
</dbReference>
<dbReference type="Proteomes" id="UP000516437">
    <property type="component" value="Chromosome 2"/>
</dbReference>
<reference evidence="3 4" key="1">
    <citation type="journal article" date="2019" name="Plant Biotechnol. J.">
        <title>The red bayberry genome and genetic basis of sex determination.</title>
        <authorList>
            <person name="Jia H.M."/>
            <person name="Jia H.J."/>
            <person name="Cai Q.L."/>
            <person name="Wang Y."/>
            <person name="Zhao H.B."/>
            <person name="Yang W.F."/>
            <person name="Wang G.Y."/>
            <person name="Li Y.H."/>
            <person name="Zhan D.L."/>
            <person name="Shen Y.T."/>
            <person name="Niu Q.F."/>
            <person name="Chang L."/>
            <person name="Qiu J."/>
            <person name="Zhao L."/>
            <person name="Xie H.B."/>
            <person name="Fu W.Y."/>
            <person name="Jin J."/>
            <person name="Li X.W."/>
            <person name="Jiao Y."/>
            <person name="Zhou C.C."/>
            <person name="Tu T."/>
            <person name="Chai C.Y."/>
            <person name="Gao J.L."/>
            <person name="Fan L.J."/>
            <person name="van de Weg E."/>
            <person name="Wang J.Y."/>
            <person name="Gao Z.S."/>
        </authorList>
    </citation>
    <scope>NUCLEOTIDE SEQUENCE [LARGE SCALE GENOMIC DNA]</scope>
    <source>
        <tissue evidence="3">Leaves</tissue>
    </source>
</reference>
<dbReference type="GO" id="GO:0009451">
    <property type="term" value="P:RNA modification"/>
    <property type="evidence" value="ECO:0007669"/>
    <property type="project" value="InterPro"/>
</dbReference>
<dbReference type="PANTHER" id="PTHR24015">
    <property type="entry name" value="OS07G0578800 PROTEIN-RELATED"/>
    <property type="match status" value="1"/>
</dbReference>
<accession>A0A6A1WE41</accession>
<protein>
    <recommendedName>
        <fullName evidence="5">Pentatricopeptide repeat-containing protein</fullName>
    </recommendedName>
</protein>
<proteinExistence type="predicted"/>
<dbReference type="AlphaFoldDB" id="A0A6A1WE41"/>
<dbReference type="Pfam" id="PF13041">
    <property type="entry name" value="PPR_2"/>
    <property type="match status" value="1"/>
</dbReference>
<comment type="caution">
    <text evidence="3">The sequence shown here is derived from an EMBL/GenBank/DDBJ whole genome shotgun (WGS) entry which is preliminary data.</text>
</comment>
<dbReference type="EMBL" id="RXIC02000020">
    <property type="protein sequence ID" value="KAB1223539.1"/>
    <property type="molecule type" value="Genomic_DNA"/>
</dbReference>
<organism evidence="3 4">
    <name type="scientific">Morella rubra</name>
    <name type="common">Chinese bayberry</name>
    <dbReference type="NCBI Taxonomy" id="262757"/>
    <lineage>
        <taxon>Eukaryota</taxon>
        <taxon>Viridiplantae</taxon>
        <taxon>Streptophyta</taxon>
        <taxon>Embryophyta</taxon>
        <taxon>Tracheophyta</taxon>
        <taxon>Spermatophyta</taxon>
        <taxon>Magnoliopsida</taxon>
        <taxon>eudicotyledons</taxon>
        <taxon>Gunneridae</taxon>
        <taxon>Pentapetalae</taxon>
        <taxon>rosids</taxon>
        <taxon>fabids</taxon>
        <taxon>Fagales</taxon>
        <taxon>Myricaceae</taxon>
        <taxon>Morella</taxon>
    </lineage>
</organism>
<feature type="repeat" description="PPR" evidence="2">
    <location>
        <begin position="107"/>
        <end position="141"/>
    </location>
</feature>
<keyword evidence="4" id="KW-1185">Reference proteome</keyword>
<dbReference type="InterPro" id="IPR011990">
    <property type="entry name" value="TPR-like_helical_dom_sf"/>
</dbReference>
<evidence type="ECO:0008006" key="5">
    <source>
        <dbReference type="Google" id="ProtNLM"/>
    </source>
</evidence>
<evidence type="ECO:0000256" key="2">
    <source>
        <dbReference type="PROSITE-ProRule" id="PRU00708"/>
    </source>
</evidence>
<sequence length="206" mass="23058">MKNARLPPIRLSSTFLSPQNRDLPGPPNQTFPPTEYLPNSTATSLASALQHYINSDFPSPGQKIHSHVLKTGFRPNTNISIKLLILHLKCGRLKYARQAFDELPQMTLSAYNYMISGYLKQGQVEESLGLARRLVLSCEKPDSYTFSMILKMSTCACNAPLPRSLGRQVHAQVLKSNVEPDDVLYTALVDSYIKNGKVGYARLYLR</sequence>
<dbReference type="Pfam" id="PF01535">
    <property type="entry name" value="PPR"/>
    <property type="match status" value="1"/>
</dbReference>